<dbReference type="Proteomes" id="UP001145114">
    <property type="component" value="Unassembled WGS sequence"/>
</dbReference>
<keyword evidence="1" id="KW-0347">Helicase</keyword>
<evidence type="ECO:0000313" key="1">
    <source>
        <dbReference type="EMBL" id="KAJ1678150.1"/>
    </source>
</evidence>
<name>A0ACC1HQ56_9FUNG</name>
<protein>
    <submittedName>
        <fullName evidence="1">MCM DNA helicase complex subunit</fullName>
        <ecNumber evidence="1">3.6.4.12</ecNumber>
    </submittedName>
</protein>
<keyword evidence="1" id="KW-0547">Nucleotide-binding</keyword>
<proteinExistence type="predicted"/>
<dbReference type="EC" id="3.6.4.12" evidence="1"/>
<accession>A0ACC1HQ56</accession>
<comment type="caution">
    <text evidence="1">The sequence shown here is derived from an EMBL/GenBank/DDBJ whole genome shotgun (WGS) entry which is preliminary data.</text>
</comment>
<organism evidence="1 2">
    <name type="scientific">Spiromyces aspiralis</name>
    <dbReference type="NCBI Taxonomy" id="68401"/>
    <lineage>
        <taxon>Eukaryota</taxon>
        <taxon>Fungi</taxon>
        <taxon>Fungi incertae sedis</taxon>
        <taxon>Zoopagomycota</taxon>
        <taxon>Kickxellomycotina</taxon>
        <taxon>Kickxellomycetes</taxon>
        <taxon>Kickxellales</taxon>
        <taxon>Kickxellaceae</taxon>
        <taxon>Spiromyces</taxon>
    </lineage>
</organism>
<gene>
    <name evidence="1" type="primary">CDC54_1</name>
    <name evidence="1" type="ORF">EV182_004669</name>
</gene>
<dbReference type="EMBL" id="JAMZIH010001485">
    <property type="protein sequence ID" value="KAJ1678150.1"/>
    <property type="molecule type" value="Genomic_DNA"/>
</dbReference>
<feature type="non-terminal residue" evidence="1">
    <location>
        <position position="1"/>
    </location>
</feature>
<keyword evidence="2" id="KW-1185">Reference proteome</keyword>
<reference evidence="1" key="1">
    <citation type="submission" date="2022-06" db="EMBL/GenBank/DDBJ databases">
        <title>Phylogenomic reconstructions and comparative analyses of Kickxellomycotina fungi.</title>
        <authorList>
            <person name="Reynolds N.K."/>
            <person name="Stajich J.E."/>
            <person name="Barry K."/>
            <person name="Grigoriev I.V."/>
            <person name="Crous P."/>
            <person name="Smith M.E."/>
        </authorList>
    </citation>
    <scope>NUCLEOTIDE SEQUENCE</scope>
    <source>
        <strain evidence="1">RSA 2271</strain>
    </source>
</reference>
<feature type="non-terminal residue" evidence="1">
    <location>
        <position position="511"/>
    </location>
</feature>
<sequence>TVSANRWFPPVPLSLMVVESSPRLGANDLPSTPFPMTPGGLPSTPGFHFPNTPGLRSNGQLGSSQFSFLSSQSGEAIVGGGSQHQSSSLGNTTVRRRADLGSSSSILRGGRASIALGSSGGGSKRGNAALSSELGSENGRIATGGTPNEGDDEEEEEEELRVIWGTVVNIQDVVTKFRKFLLGFTTRHWVEYLEKQQGQGREESRPAALAGAEDEPLYTRLLDQMRQGEIRYLNLNARHLLALPESAKLYRLLVNYPEEVIPILDHVLTETYIHRFPDEYYDPDNFGLRVRPFNLMEAVNMRELNPSDIDKLVSIKGLMIRASNIIPDMQVAFFRCTSCEWTVTAGIERGVITEPTKCGNPNCLMRESMELVHNRSVFTDKQICKLQETPDVIPDGQTPHTVSLVMHDELVDVAKPGDRLEVTGIYRGVPVRINPRKRTVQALYRTYIDVVHIRRSSPSRVENDPNMVTNDNEYVADLHKLGVGEEDLVGGDRSDAANSLVVTEEEEKEFK</sequence>
<evidence type="ECO:0000313" key="2">
    <source>
        <dbReference type="Proteomes" id="UP001145114"/>
    </source>
</evidence>
<keyword evidence="1" id="KW-0378">Hydrolase</keyword>
<keyword evidence="1" id="KW-0067">ATP-binding</keyword>